<dbReference type="Pfam" id="PF13920">
    <property type="entry name" value="zf-C3HC4_3"/>
    <property type="match status" value="1"/>
</dbReference>
<dbReference type="GO" id="GO:0005737">
    <property type="term" value="C:cytoplasm"/>
    <property type="evidence" value="ECO:0007669"/>
    <property type="project" value="TreeGrafter"/>
</dbReference>
<accession>A0A9E7FBP3</accession>
<comment type="cofactor">
    <cofactor evidence="1">
        <name>Zn(2+)</name>
        <dbReference type="ChEBI" id="CHEBI:29105"/>
    </cofactor>
</comment>
<evidence type="ECO:0000256" key="5">
    <source>
        <dbReference type="ARBA" id="ARBA00011738"/>
    </source>
</evidence>
<dbReference type="AlphaFoldDB" id="A0A9E7FBP3"/>
<comment type="similarity">
    <text evidence="3">Belongs to the metallophosphoesterase superfamily. Purple acid phosphatase family.</text>
</comment>
<dbReference type="InterPro" id="IPR007650">
    <property type="entry name" value="Zf-FLZ_dom"/>
</dbReference>
<evidence type="ECO:0000256" key="14">
    <source>
        <dbReference type="SAM" id="Coils"/>
    </source>
</evidence>
<dbReference type="Pfam" id="PF04570">
    <property type="entry name" value="zf-FLZ"/>
    <property type="match status" value="1"/>
</dbReference>
<keyword evidence="8 16" id="KW-0732">Signal</keyword>
<evidence type="ECO:0000256" key="13">
    <source>
        <dbReference type="PROSITE-ProRule" id="PRU01131"/>
    </source>
</evidence>
<dbReference type="GO" id="GO:0016788">
    <property type="term" value="F:hydrolase activity, acting on ester bonds"/>
    <property type="evidence" value="ECO:0007669"/>
    <property type="project" value="TreeGrafter"/>
</dbReference>
<dbReference type="Gene3D" id="3.30.40.10">
    <property type="entry name" value="Zinc/RING finger domain, C3HC4 (zinc finger)"/>
    <property type="match status" value="1"/>
</dbReference>
<keyword evidence="14" id="KW-0175">Coiled coil</keyword>
<feature type="signal peptide" evidence="16">
    <location>
        <begin position="1"/>
        <end position="22"/>
    </location>
</feature>
<evidence type="ECO:0000256" key="3">
    <source>
        <dbReference type="ARBA" id="ARBA00008723"/>
    </source>
</evidence>
<sequence length="814" mass="88097">MDSSSLLLSSLLLLILAAAAAGVSVDSREERSALQRRGEGGAVVTPGGLRFSGGRRGEFKILQVADMHYADGRSTGCLDVFPNQTATCSDLNTTAFVYRVIRAERPDLVVFTGDNIFGFDATDAAKSLDMAFAPAVTLELPWAAVLGNHDQESTLSREGVMRHIVRMRHTLSRLNPDGTDIDGFGNYNLEVYGSEGSSLANKSVLNLYFLDSGDYSTVPSIPGYGWIKPSQQVWFERTSSRLQKEYMSKPEAQKNAAPGLVYFHIPLPEYGSFDASNFTGVRQEGISSASINSGFFTTMVEAGDVKAVFTGHDHLNDFCGKLTGIQLCYAGGFGYHAYGKAGWSRRARVVSAYLEKTVDGEWQGVKSIKTWKRLDDQDLSTIDSQVLWSKGNNGEETTGIDLSQGLQGFLDPSAIVFTEAGGAVNPRKRAREGTRVTEVPMADGPTTAQNTDISNLFFLQSNSVSPPYISLAQFPSKPTTPLVSTGLQLAFGAQQKQCTMNHVRPSSPALFEELTPHLTQCQDEIDGYLSEQGELLQRTLAGKWRSHCRSLVSAAAAAARRRIRAKEAEVEQALRHRVELEERLARLKVESLAWRGKAAAAQSHAAVLHAQLQQAVEAAAVAREREGESGGTAAADDAGSATCVDMAPGSCRACRRRNAATVLVLPCRHLCLCVDCAAAGAAASCPACGRVSTRIVHVFFSVVVDEEAPRHHFHDACFLCKKPIAGNKDIFMYRGDTPFCSRECRWEQMDMDEALEKDGVAYSASPASSSTQQAFSAKRKPSLIMASNCARRTASGPTQRSFLSADGQAPPCFS</sequence>
<keyword evidence="20" id="KW-1185">Reference proteome</keyword>
<comment type="subunit">
    <text evidence="5">Homodimer.</text>
</comment>
<evidence type="ECO:0000256" key="4">
    <source>
        <dbReference type="ARBA" id="ARBA00009374"/>
    </source>
</evidence>
<evidence type="ECO:0000259" key="17">
    <source>
        <dbReference type="PROSITE" id="PS50089"/>
    </source>
</evidence>
<dbReference type="GO" id="GO:0005576">
    <property type="term" value="C:extracellular region"/>
    <property type="evidence" value="ECO:0007669"/>
    <property type="project" value="UniProtKB-SubCell"/>
</dbReference>
<keyword evidence="10" id="KW-0408">Iron</keyword>
<dbReference type="PROSITE" id="PS51795">
    <property type="entry name" value="ZF_FLZ"/>
    <property type="match status" value="1"/>
</dbReference>
<evidence type="ECO:0000313" key="19">
    <source>
        <dbReference type="EMBL" id="URD92366.1"/>
    </source>
</evidence>
<evidence type="ECO:0000259" key="18">
    <source>
        <dbReference type="PROSITE" id="PS51795"/>
    </source>
</evidence>
<dbReference type="FunFam" id="3.60.21.10:FF:000038">
    <property type="entry name" value="Probable inactive purple acid phosphatase 29"/>
    <property type="match status" value="1"/>
</dbReference>
<dbReference type="InterPro" id="IPR013083">
    <property type="entry name" value="Znf_RING/FYVE/PHD"/>
</dbReference>
<evidence type="ECO:0000313" key="20">
    <source>
        <dbReference type="Proteomes" id="UP001055439"/>
    </source>
</evidence>
<evidence type="ECO:0000256" key="7">
    <source>
        <dbReference type="ARBA" id="ARBA00022723"/>
    </source>
</evidence>
<comment type="subcellular location">
    <subcellularLocation>
        <location evidence="2">Secreted</location>
    </subcellularLocation>
</comment>
<gene>
    <name evidence="19" type="ORF">MUK42_01194</name>
</gene>
<evidence type="ECO:0000256" key="6">
    <source>
        <dbReference type="ARBA" id="ARBA00022525"/>
    </source>
</evidence>
<dbReference type="PANTHER" id="PTHR32440:SF0">
    <property type="entry name" value="PHOSPHATASE DCR2-RELATED"/>
    <property type="match status" value="1"/>
</dbReference>
<keyword evidence="12" id="KW-0863">Zinc-finger</keyword>
<name>A0A9E7FBP3_9LILI</name>
<evidence type="ECO:0000256" key="11">
    <source>
        <dbReference type="ARBA" id="ARBA00023180"/>
    </source>
</evidence>
<organism evidence="19 20">
    <name type="scientific">Musa troglodytarum</name>
    <name type="common">fe'i banana</name>
    <dbReference type="NCBI Taxonomy" id="320322"/>
    <lineage>
        <taxon>Eukaryota</taxon>
        <taxon>Viridiplantae</taxon>
        <taxon>Streptophyta</taxon>
        <taxon>Embryophyta</taxon>
        <taxon>Tracheophyta</taxon>
        <taxon>Spermatophyta</taxon>
        <taxon>Magnoliopsida</taxon>
        <taxon>Liliopsida</taxon>
        <taxon>Zingiberales</taxon>
        <taxon>Musaceae</taxon>
        <taxon>Musa</taxon>
    </lineage>
</organism>
<evidence type="ECO:0000256" key="12">
    <source>
        <dbReference type="PROSITE-ProRule" id="PRU00175"/>
    </source>
</evidence>
<dbReference type="Gene3D" id="3.60.21.10">
    <property type="match status" value="1"/>
</dbReference>
<dbReference type="GO" id="GO:0008270">
    <property type="term" value="F:zinc ion binding"/>
    <property type="evidence" value="ECO:0007669"/>
    <property type="project" value="UniProtKB-KW"/>
</dbReference>
<dbReference type="InterPro" id="IPR029052">
    <property type="entry name" value="Metallo-depent_PP-like"/>
</dbReference>
<evidence type="ECO:0000256" key="9">
    <source>
        <dbReference type="ARBA" id="ARBA00022833"/>
    </source>
</evidence>
<evidence type="ECO:0000256" key="15">
    <source>
        <dbReference type="SAM" id="MobiDB-lite"/>
    </source>
</evidence>
<evidence type="ECO:0000256" key="8">
    <source>
        <dbReference type="ARBA" id="ARBA00022729"/>
    </source>
</evidence>
<dbReference type="EMBL" id="CP097505">
    <property type="protein sequence ID" value="URD92366.1"/>
    <property type="molecule type" value="Genomic_DNA"/>
</dbReference>
<keyword evidence="9" id="KW-0862">Zinc</keyword>
<evidence type="ECO:0000256" key="10">
    <source>
        <dbReference type="ARBA" id="ARBA00023004"/>
    </source>
</evidence>
<feature type="coiled-coil region" evidence="14">
    <location>
        <begin position="556"/>
        <end position="590"/>
    </location>
</feature>
<dbReference type="InterPro" id="IPR004843">
    <property type="entry name" value="Calcineurin-like_PHP"/>
</dbReference>
<dbReference type="Proteomes" id="UP001055439">
    <property type="component" value="Chromosome 3"/>
</dbReference>
<protein>
    <submittedName>
        <fullName evidence="19">Calcineurin-like phosphoesterase</fullName>
    </submittedName>
</protein>
<comment type="similarity">
    <text evidence="4">Belongs to the FLZ family.</text>
</comment>
<proteinExistence type="inferred from homology"/>
<keyword evidence="6" id="KW-0964">Secreted</keyword>
<evidence type="ECO:0000256" key="1">
    <source>
        <dbReference type="ARBA" id="ARBA00001947"/>
    </source>
</evidence>
<feature type="domain" description="RING-type" evidence="17">
    <location>
        <begin position="651"/>
        <end position="688"/>
    </location>
</feature>
<reference evidence="19" key="1">
    <citation type="submission" date="2022-05" db="EMBL/GenBank/DDBJ databases">
        <title>The Musa troglodytarum L. genome provides insights into the mechanism of non-climacteric behaviour and enrichment of carotenoids.</title>
        <authorList>
            <person name="Wang J."/>
        </authorList>
    </citation>
    <scope>NUCLEOTIDE SEQUENCE</scope>
    <source>
        <tissue evidence="19">Leaf</tissue>
    </source>
</reference>
<feature type="domain" description="FLZ-type" evidence="18">
    <location>
        <begin position="712"/>
        <end position="756"/>
    </location>
</feature>
<keyword evidence="11" id="KW-0325">Glycoprotein</keyword>
<feature type="non-terminal residue" evidence="19">
    <location>
        <position position="814"/>
    </location>
</feature>
<feature type="chain" id="PRO_5038783071" evidence="16">
    <location>
        <begin position="23"/>
        <end position="814"/>
    </location>
</feature>
<evidence type="ECO:0000256" key="16">
    <source>
        <dbReference type="SAM" id="SignalP"/>
    </source>
</evidence>
<feature type="region of interest" description="Disordered" evidence="15">
    <location>
        <begin position="790"/>
        <end position="814"/>
    </location>
</feature>
<feature type="zinc finger region" description="FLZ-type" evidence="13">
    <location>
        <begin position="712"/>
        <end position="756"/>
    </location>
</feature>
<keyword evidence="7" id="KW-0479">Metal-binding</keyword>
<dbReference type="Pfam" id="PF00149">
    <property type="entry name" value="Metallophos"/>
    <property type="match status" value="1"/>
</dbReference>
<dbReference type="CDD" id="cd07383">
    <property type="entry name" value="MPP_Dcr2"/>
    <property type="match status" value="1"/>
</dbReference>
<dbReference type="InterPro" id="IPR001841">
    <property type="entry name" value="Znf_RING"/>
</dbReference>
<dbReference type="PANTHER" id="PTHR32440">
    <property type="entry name" value="PHOSPHATASE DCR2-RELATED-RELATED"/>
    <property type="match status" value="1"/>
</dbReference>
<dbReference type="PROSITE" id="PS50089">
    <property type="entry name" value="ZF_RING_2"/>
    <property type="match status" value="1"/>
</dbReference>
<evidence type="ECO:0000256" key="2">
    <source>
        <dbReference type="ARBA" id="ARBA00004613"/>
    </source>
</evidence>
<dbReference type="OrthoDB" id="783096at2759"/>
<dbReference type="SUPFAM" id="SSF56300">
    <property type="entry name" value="Metallo-dependent phosphatases"/>
    <property type="match status" value="1"/>
</dbReference>